<organism evidence="2 3">
    <name type="scientific">Streptomyces turgidiscabies</name>
    <dbReference type="NCBI Taxonomy" id="85558"/>
    <lineage>
        <taxon>Bacteria</taxon>
        <taxon>Bacillati</taxon>
        <taxon>Actinomycetota</taxon>
        <taxon>Actinomycetes</taxon>
        <taxon>Kitasatosporales</taxon>
        <taxon>Streptomycetaceae</taxon>
        <taxon>Streptomyces</taxon>
    </lineage>
</organism>
<comment type="caution">
    <text evidence="2">The sequence shown here is derived from an EMBL/GenBank/DDBJ whole genome shotgun (WGS) entry which is preliminary data.</text>
</comment>
<gene>
    <name evidence="2" type="ORF">QFZ49_003272</name>
</gene>
<reference evidence="2 3" key="1">
    <citation type="submission" date="2023-07" db="EMBL/GenBank/DDBJ databases">
        <title>Comparative genomics of wheat-associated soil bacteria to identify genetic determinants of phenazine resistance.</title>
        <authorList>
            <person name="Mouncey N."/>
        </authorList>
    </citation>
    <scope>NUCLEOTIDE SEQUENCE [LARGE SCALE GENOMIC DNA]</scope>
    <source>
        <strain evidence="2 3">W2I16</strain>
    </source>
</reference>
<evidence type="ECO:0000313" key="2">
    <source>
        <dbReference type="EMBL" id="MDQ0933332.1"/>
    </source>
</evidence>
<dbReference type="EMBL" id="JAUSZS010000004">
    <property type="protein sequence ID" value="MDQ0933332.1"/>
    <property type="molecule type" value="Genomic_DNA"/>
</dbReference>
<accession>A0ABU0RQ77</accession>
<keyword evidence="3" id="KW-1185">Reference proteome</keyword>
<feature type="compositionally biased region" description="Basic and acidic residues" evidence="1">
    <location>
        <begin position="1"/>
        <end position="10"/>
    </location>
</feature>
<feature type="region of interest" description="Disordered" evidence="1">
    <location>
        <begin position="1"/>
        <end position="34"/>
    </location>
</feature>
<name>A0ABU0RQ77_9ACTN</name>
<dbReference type="Proteomes" id="UP001223072">
    <property type="component" value="Unassembled WGS sequence"/>
</dbReference>
<evidence type="ECO:0000313" key="3">
    <source>
        <dbReference type="Proteomes" id="UP001223072"/>
    </source>
</evidence>
<protein>
    <submittedName>
        <fullName evidence="2">Uncharacterized protein</fullName>
    </submittedName>
</protein>
<sequence>MTEPEWKSIEHSVAPRGGWSQEEKERRAKLKKASSDFRADSKKIILGRHDRFFHLPKFFTVPDLLIDFQHVQTPTDSEMGEYVRISGLASPWPQVLVNRYNRQTGRMGFDDPNADAVLERISREIIERQAESAGQEIDE</sequence>
<evidence type="ECO:0000256" key="1">
    <source>
        <dbReference type="SAM" id="MobiDB-lite"/>
    </source>
</evidence>
<dbReference type="RefSeq" id="WP_307627157.1">
    <property type="nucleotide sequence ID" value="NZ_JAUSZS010000004.1"/>
</dbReference>
<proteinExistence type="predicted"/>